<name>V4L5C1_EUTSA</name>
<dbReference type="OrthoDB" id="1077942at2759"/>
<feature type="compositionally biased region" description="Low complexity" evidence="1">
    <location>
        <begin position="1"/>
        <end position="13"/>
    </location>
</feature>
<organism evidence="2 3">
    <name type="scientific">Eutrema salsugineum</name>
    <name type="common">Saltwater cress</name>
    <name type="synonym">Sisymbrium salsugineum</name>
    <dbReference type="NCBI Taxonomy" id="72664"/>
    <lineage>
        <taxon>Eukaryota</taxon>
        <taxon>Viridiplantae</taxon>
        <taxon>Streptophyta</taxon>
        <taxon>Embryophyta</taxon>
        <taxon>Tracheophyta</taxon>
        <taxon>Spermatophyta</taxon>
        <taxon>Magnoliopsida</taxon>
        <taxon>eudicotyledons</taxon>
        <taxon>Gunneridae</taxon>
        <taxon>Pentapetalae</taxon>
        <taxon>rosids</taxon>
        <taxon>malvids</taxon>
        <taxon>Brassicales</taxon>
        <taxon>Brassicaceae</taxon>
        <taxon>Eutremeae</taxon>
        <taxon>Eutrema</taxon>
    </lineage>
</organism>
<dbReference type="AlphaFoldDB" id="V4L5C1"/>
<dbReference type="eggNOG" id="ENOG502QPVJ">
    <property type="taxonomic scope" value="Eukaryota"/>
</dbReference>
<evidence type="ECO:0000313" key="2">
    <source>
        <dbReference type="EMBL" id="ESQ45505.1"/>
    </source>
</evidence>
<dbReference type="Gramene" id="ESQ45505">
    <property type="protein sequence ID" value="ESQ45505"/>
    <property type="gene ID" value="EUTSA_v10011018mg"/>
</dbReference>
<feature type="region of interest" description="Disordered" evidence="1">
    <location>
        <begin position="1"/>
        <end position="118"/>
    </location>
</feature>
<gene>
    <name evidence="2" type="ORF">EUTSA_v10011018mg</name>
</gene>
<protein>
    <submittedName>
        <fullName evidence="2">Uncharacterized protein</fullName>
    </submittedName>
</protein>
<keyword evidence="3" id="KW-1185">Reference proteome</keyword>
<dbReference type="OMA" id="ECHKWRA"/>
<reference evidence="2 3" key="1">
    <citation type="journal article" date="2013" name="Front. Plant Sci.">
        <title>The Reference Genome of the Halophytic Plant Eutrema salsugineum.</title>
        <authorList>
            <person name="Yang R."/>
            <person name="Jarvis D.E."/>
            <person name="Chen H."/>
            <person name="Beilstein M.A."/>
            <person name="Grimwood J."/>
            <person name="Jenkins J."/>
            <person name="Shu S."/>
            <person name="Prochnik S."/>
            <person name="Xin M."/>
            <person name="Ma C."/>
            <person name="Schmutz J."/>
            <person name="Wing R.A."/>
            <person name="Mitchell-Olds T."/>
            <person name="Schumaker K.S."/>
            <person name="Wang X."/>
        </authorList>
    </citation>
    <scope>NUCLEOTIDE SEQUENCE [LARGE SCALE GENOMIC DNA]</scope>
</reference>
<feature type="non-terminal residue" evidence="2">
    <location>
        <position position="1"/>
    </location>
</feature>
<evidence type="ECO:0000313" key="3">
    <source>
        <dbReference type="Proteomes" id="UP000030689"/>
    </source>
</evidence>
<dbReference type="Proteomes" id="UP000030689">
    <property type="component" value="Unassembled WGS sequence"/>
</dbReference>
<dbReference type="PANTHER" id="PTHR31170:SF25">
    <property type="entry name" value="BNAA09G04570D PROTEIN"/>
    <property type="match status" value="1"/>
</dbReference>
<proteinExistence type="predicted"/>
<dbReference type="STRING" id="72664.V4L5C1"/>
<sequence length="567" mass="64992">PSIPLSLSRSLSRQKASTNEMENPTPPEKPRPKPPEKPPPKPLFRGLRLTGQHVKSGGYDKDKLKMFLRRLKAENQESEPDNNQDPKTRPLPKTTRPGQDQNLHNSFKPGTVEVVKGSGSGTARRDWVISIKDKLDQANRDDDRTSRGELCIYKVQHYLHEKDNKSYFPQTVSIGPYHHGEEQTRSMECHKWRALNKVLKRTKQGIEVFLDAMAELEEKARACYEGPISLNSAVFTQMPLLDGCFILELLRGVAGGDEGFLELKYDRNDPVFAMRGSMHSIQRDMIMLENQLPLFVLNRLFELQNQTGSVAQLVVRFFDPLMPTAEINASSIDPSGLGELHCLDVFRRSLLYPRQEPKSSGNTLKWGSRVADKRLQQIVPTVTELKAAGFQFKRRETDRFWDIKFNNGYLEIPSLHIHDGTKSLFLNLIAFEQCHTDSSNDITSYIIFMDNLIDSPEDIGYLHHRGIIEHSLGENSEVANVFNQLCQEVVFNTNDIYLSQLLTEVLQCYHQNWFRKWNAWKSTLNHKYFDNPWAYCSFSAAVILLILTLSQTFFAAYDYFKPDSESS</sequence>
<feature type="compositionally biased region" description="Basic and acidic residues" evidence="1">
    <location>
        <begin position="28"/>
        <end position="39"/>
    </location>
</feature>
<dbReference type="PANTHER" id="PTHR31170">
    <property type="entry name" value="BNAC04G53230D PROTEIN"/>
    <property type="match status" value="1"/>
</dbReference>
<dbReference type="InterPro" id="IPR004158">
    <property type="entry name" value="DUF247_pln"/>
</dbReference>
<feature type="compositionally biased region" description="Basic and acidic residues" evidence="1">
    <location>
        <begin position="58"/>
        <end position="75"/>
    </location>
</feature>
<evidence type="ECO:0000256" key="1">
    <source>
        <dbReference type="SAM" id="MobiDB-lite"/>
    </source>
</evidence>
<dbReference type="KEGG" id="eus:EUTSA_v10011018mg"/>
<dbReference type="EMBL" id="KI517435">
    <property type="protein sequence ID" value="ESQ45505.1"/>
    <property type="molecule type" value="Genomic_DNA"/>
</dbReference>
<dbReference type="Pfam" id="PF03140">
    <property type="entry name" value="DUF247"/>
    <property type="match status" value="1"/>
</dbReference>
<accession>V4L5C1</accession>